<feature type="region of interest" description="Disordered" evidence="8">
    <location>
        <begin position="1"/>
        <end position="65"/>
    </location>
</feature>
<dbReference type="Pfam" id="PF20173">
    <property type="entry name" value="ZnF_RZ-type"/>
    <property type="match status" value="1"/>
</dbReference>
<keyword evidence="5" id="KW-0862">Zinc</keyword>
<dbReference type="GO" id="GO:0004386">
    <property type="term" value="F:helicase activity"/>
    <property type="evidence" value="ECO:0007669"/>
    <property type="project" value="InterPro"/>
</dbReference>
<sequence length="2099" mass="241755">MSGRRNNKSFNANKRGNRQNNANRERNNAQEESSSGRGRGGGDNRNRNNRGRFGPAGSNYSQRNYNPLSREEAVRLGNNQKELMNKNFVSSSLSLEDSEAILPMKHGDVLKDYWRRAIHRPLETQRYIRQFINSCIITADQKGLEAEDLVGKLGMDEGLDRIREIVMFPVSSDAGTSPQSASFQRVILPFFALLTRKEVARCNLERNVNAIFSVLYSNVDAFIGNQVMNAFDKLFKQKSLEDRSISSEKILEMESDSIIVSSFFQPFMLIGKLIKELLRRFKEASVNESVQRIVKRLDDARLLWEESIRKDENVYNDSLAFQEHKNYALEILENEFTYLKKMLKIIQKNEPKSSLKVKSREGLIADLKARYDPPGELSERGPRHDNDFTEISKISIIPTQNEIISATREPFLPFCDPNSLHFLPDGVERLLDTNFRLLREDMLNPIRLGIINFLEYLSEDANKEGKKSRVSLSENGRFKFENGMDNGDLIVYNNVQFTDIIVDRRRGFSTRVSFSAPNIKGSKSKKERIEYWSKAKRLMNGSLVCLLWPIATKSNDNDNKITHKLFFGTVVNRDEERLAKDENWIEIDINFIDHSVYPIALADIAKRGYSNLNIDAGKYIVESTGVYLESYYHVLKRLQSTNPSEFPFERYLTPSESHQVISPPLYARAPQHEFILSRTKKCKHVPNQISLKVNEPNSQQLCMKQLKEAGHVDETQAKAIVESLSREIALIEGPPGTGKSYVGVEIVEILITNHIYPILVICYTNHALDQFLEDILERGIDRMVRLGSRSKSERIQQFGIDEIARYCEKSPAARKLLYSATRDLEELKEEIDEVKTRLLRSNIFWRDVQQILYTEYPELYLKFMEKNHNFDFGEEWVNKNAKNSFDYWAQYQDIKLGEQMKKGINKKKANSIAHDNPFNALGNDDDEVDEDQIIEDLENENEITYWENWEPPKGNRKIDVLMDGVDIWQMSKVERKKILDHLKEQIFNECIETLKDLQTRHEEKRKEIENVYDETRRRILERTQIIGMTTSGAAKFQSIIASIGPRVIICEEAGEVLEAHILTSLTSNTQHLIMIGDHLQLRPHIATYYLDMDSDVGKNYQLNKSLFERLVHGDNAMKLPMSQLTTQRRMRPEISDLVRYTLYSELQDAPETTKYPKVSGVQHNVFFLDHHKPEDKSGSIQLALQSHSNKFEADMIVEMVKYLVRNGYNKPDDIAILTPYLDSKKSNFTKLNTYAAKRSLQQQVTLRTVDNFQGEEAKIVIISLVRNSANTKEGKRAKIGFLDSPNRTNVLLSRAKHGMFLLGDAQLFQNRSPMWNDVIKILRQRNQVGKAFPVLCEQHPHYTNNISQPGDFVKVSPDGGCMEPCQFQLPCGHQCPYKCHADDREHIGVFCQKPCVKLHVECQHPCQLRCGDECGLCILKVGDLTLQCGHVYEKPHCYQAQKPESLKCRVRLTRKLVRCEHELKMFCHEDVNTKECFSECGKLLKCGHACKAACSECQTRSIRANNDTPEFDSEMHIKRTNHAKKCQQICGSVCAEPCDWSCVHQGECPLTCGAPCSRLPCNERCQLKLECGHQCPGVCGDICPSKEFCPSCATENVKSQVVDLIMQETFEAVDWNEEHRLVVLDCGHCFTMETMDGMMDIEKFYTSKIKNGEIKWSETKELPSEHTEIKVCPNCRGGINSHRYGRIIKKATLNLQTKKFLQKHDKNLQILKNNLDISIKSVEHDREKFLEKMVESLKKYNRQEEKDTQTDFIVKVNKRRIPELAPINKFKEILEYGIPKAQQTLWNKHVKKFISTYTDLTSTIIASTNPPYKKAYEAAVANLYRRKTEIDIEQDLLERFDKLSFTSNDLIKQYNETLDEVKIRPKVDKKIYLDAFSEIVNIQRALFQESCKVMEILRPLDTTLWEAWKIFSLTILESASSHIDHIIKTSYQRHNRNYVLASIEHARLAYQVGKFTISYSNTITDQMAKDIETNCCEVIKKKLEKLRIELVRLNAEHLEKQCDEMIEDILKDVENLRIAARNKTQLTKEQKLEIVRAMQKEFLGSGHWYECPNGHPYTIGECGGAMEQSRCPDCGAAIGGGGHRLTSNNRRNEEFDTIN</sequence>
<dbReference type="GO" id="GO:0031380">
    <property type="term" value="C:nuclear RNA-directed RNA polymerase complex"/>
    <property type="evidence" value="ECO:0007669"/>
    <property type="project" value="TreeGrafter"/>
</dbReference>
<dbReference type="GO" id="GO:0008270">
    <property type="term" value="F:zinc ion binding"/>
    <property type="evidence" value="ECO:0007669"/>
    <property type="project" value="UniProtKB-KW"/>
</dbReference>
<dbReference type="InterPro" id="IPR045055">
    <property type="entry name" value="DNA2/NAM7-like"/>
</dbReference>
<dbReference type="Gene3D" id="3.40.50.300">
    <property type="entry name" value="P-loop containing nucleotide triphosphate hydrolases"/>
    <property type="match status" value="3"/>
</dbReference>
<dbReference type="PANTHER" id="PTHR10887:SF445">
    <property type="entry name" value="NFX1-TYPE ZINC FINGER-CONTAINING PROTEIN 1"/>
    <property type="match status" value="1"/>
</dbReference>
<dbReference type="SUPFAM" id="SSF52540">
    <property type="entry name" value="P-loop containing nucleoside triphosphate hydrolases"/>
    <property type="match status" value="1"/>
</dbReference>
<feature type="coiled-coil region" evidence="7">
    <location>
        <begin position="1976"/>
        <end position="2008"/>
    </location>
</feature>
<dbReference type="InterPro" id="IPR041677">
    <property type="entry name" value="DNA2/NAM7_AAA_11"/>
</dbReference>
<dbReference type="InterPro" id="IPR027417">
    <property type="entry name" value="P-loop_NTPase"/>
</dbReference>
<keyword evidence="4" id="KW-0863">Zinc-finger</keyword>
<evidence type="ECO:0000256" key="7">
    <source>
        <dbReference type="SAM" id="Coils"/>
    </source>
</evidence>
<evidence type="ECO:0000256" key="6">
    <source>
        <dbReference type="ARBA" id="ARBA00022859"/>
    </source>
</evidence>
<dbReference type="InterPro" id="IPR046439">
    <property type="entry name" value="ZF_RZ_dom"/>
</dbReference>
<proteinExistence type="predicted"/>
<evidence type="ECO:0000256" key="2">
    <source>
        <dbReference type="ARBA" id="ARBA00022490"/>
    </source>
</evidence>
<dbReference type="GO" id="GO:0002376">
    <property type="term" value="P:immune system process"/>
    <property type="evidence" value="ECO:0007669"/>
    <property type="project" value="UniProtKB-KW"/>
</dbReference>
<dbReference type="PANTHER" id="PTHR10887">
    <property type="entry name" value="DNA2/NAM7 HELICASE FAMILY"/>
    <property type="match status" value="1"/>
</dbReference>
<evidence type="ECO:0000256" key="4">
    <source>
        <dbReference type="ARBA" id="ARBA00022771"/>
    </source>
</evidence>
<dbReference type="InterPro" id="IPR057373">
    <property type="entry name" value="ZNFX1"/>
</dbReference>
<dbReference type="Proteomes" id="UP000789831">
    <property type="component" value="Unassembled WGS sequence"/>
</dbReference>
<dbReference type="InterPro" id="IPR041679">
    <property type="entry name" value="DNA2/NAM7-like_C"/>
</dbReference>
<feature type="domain" description="RZ-type" evidence="9">
    <location>
        <begin position="2026"/>
        <end position="2099"/>
    </location>
</feature>
<evidence type="ECO:0000256" key="5">
    <source>
        <dbReference type="ARBA" id="ARBA00022833"/>
    </source>
</evidence>
<accession>A0A9N8YM04</accession>
<gene>
    <name evidence="10" type="ORF">AGERDE_LOCUS1168</name>
</gene>
<keyword evidence="3" id="KW-0479">Metal-binding</keyword>
<evidence type="ECO:0000256" key="8">
    <source>
        <dbReference type="SAM" id="MobiDB-lite"/>
    </source>
</evidence>
<reference evidence="10" key="1">
    <citation type="submission" date="2021-06" db="EMBL/GenBank/DDBJ databases">
        <authorList>
            <person name="Kallberg Y."/>
            <person name="Tangrot J."/>
            <person name="Rosling A."/>
        </authorList>
    </citation>
    <scope>NUCLEOTIDE SEQUENCE</scope>
    <source>
        <strain evidence="10">MT106</strain>
    </source>
</reference>
<dbReference type="Pfam" id="PF13086">
    <property type="entry name" value="AAA_11"/>
    <property type="match status" value="1"/>
</dbReference>
<dbReference type="EMBL" id="CAJVPL010000076">
    <property type="protein sequence ID" value="CAG8442461.1"/>
    <property type="molecule type" value="Genomic_DNA"/>
</dbReference>
<comment type="subcellular location">
    <subcellularLocation>
        <location evidence="1">Cytoplasm</location>
    </subcellularLocation>
</comment>
<evidence type="ECO:0000313" key="10">
    <source>
        <dbReference type="EMBL" id="CAG8442461.1"/>
    </source>
</evidence>
<dbReference type="InterPro" id="IPR047187">
    <property type="entry name" value="SF1_C_Upf1"/>
</dbReference>
<dbReference type="Pfam" id="PF13087">
    <property type="entry name" value="AAA_12"/>
    <property type="match status" value="1"/>
</dbReference>
<organism evidence="10 11">
    <name type="scientific">Ambispora gerdemannii</name>
    <dbReference type="NCBI Taxonomy" id="144530"/>
    <lineage>
        <taxon>Eukaryota</taxon>
        <taxon>Fungi</taxon>
        <taxon>Fungi incertae sedis</taxon>
        <taxon>Mucoromycota</taxon>
        <taxon>Glomeromycotina</taxon>
        <taxon>Glomeromycetes</taxon>
        <taxon>Archaeosporales</taxon>
        <taxon>Ambisporaceae</taxon>
        <taxon>Ambispora</taxon>
    </lineage>
</organism>
<keyword evidence="11" id="KW-1185">Reference proteome</keyword>
<keyword evidence="2" id="KW-0963">Cytoplasm</keyword>
<dbReference type="PROSITE" id="PS51981">
    <property type="entry name" value="ZF_RZ"/>
    <property type="match status" value="1"/>
</dbReference>
<comment type="caution">
    <text evidence="10">The sequence shown here is derived from an EMBL/GenBank/DDBJ whole genome shotgun (WGS) entry which is preliminary data.</text>
</comment>
<keyword evidence="6" id="KW-0391">Immunity</keyword>
<keyword evidence="7" id="KW-0175">Coiled coil</keyword>
<evidence type="ECO:0000256" key="1">
    <source>
        <dbReference type="ARBA" id="ARBA00004496"/>
    </source>
</evidence>
<name>A0A9N8YM04_9GLOM</name>
<dbReference type="GO" id="GO:0005737">
    <property type="term" value="C:cytoplasm"/>
    <property type="evidence" value="ECO:0007669"/>
    <property type="project" value="UniProtKB-SubCell"/>
</dbReference>
<dbReference type="OrthoDB" id="2423195at2759"/>
<dbReference type="GO" id="GO:0031048">
    <property type="term" value="P:regulatory ncRNA-mediated heterochromatin formation"/>
    <property type="evidence" value="ECO:0007669"/>
    <property type="project" value="TreeGrafter"/>
</dbReference>
<dbReference type="CDD" id="cd06008">
    <property type="entry name" value="NF-X1-zinc-finger"/>
    <property type="match status" value="1"/>
</dbReference>
<evidence type="ECO:0000259" key="9">
    <source>
        <dbReference type="PROSITE" id="PS51981"/>
    </source>
</evidence>
<evidence type="ECO:0000313" key="11">
    <source>
        <dbReference type="Proteomes" id="UP000789831"/>
    </source>
</evidence>
<protein>
    <submittedName>
        <fullName evidence="10">13677_t:CDS:1</fullName>
    </submittedName>
</protein>
<dbReference type="Pfam" id="PF25396">
    <property type="entry name" value="ZNFX1"/>
    <property type="match status" value="1"/>
</dbReference>
<feature type="coiled-coil region" evidence="7">
    <location>
        <begin position="987"/>
        <end position="1018"/>
    </location>
</feature>
<evidence type="ECO:0000256" key="3">
    <source>
        <dbReference type="ARBA" id="ARBA00022723"/>
    </source>
</evidence>
<dbReference type="CDD" id="cd18808">
    <property type="entry name" value="SF1_C_Upf1"/>
    <property type="match status" value="1"/>
</dbReference>